<dbReference type="GO" id="GO:0000271">
    <property type="term" value="P:polysaccharide biosynthetic process"/>
    <property type="evidence" value="ECO:0007669"/>
    <property type="project" value="InterPro"/>
</dbReference>
<dbReference type="Proteomes" id="UP000247409">
    <property type="component" value="Unassembled WGS sequence"/>
</dbReference>
<dbReference type="PIRSF" id="PIRSF500136">
    <property type="entry name" value="UDP_ManNAc_DH"/>
    <property type="match status" value="1"/>
</dbReference>
<keyword evidence="6" id="KW-1185">Reference proteome</keyword>
<dbReference type="Pfam" id="PF03721">
    <property type="entry name" value="UDPG_MGDP_dh_N"/>
    <property type="match status" value="1"/>
</dbReference>
<dbReference type="SMART" id="SM00984">
    <property type="entry name" value="UDPG_MGDP_dh_C"/>
    <property type="match status" value="1"/>
</dbReference>
<dbReference type="PANTHER" id="PTHR43491:SF1">
    <property type="entry name" value="UDP-N-ACETYL-D-MANNOSAMINE DEHYDROGENASE"/>
    <property type="match status" value="1"/>
</dbReference>
<comment type="caution">
    <text evidence="5">The sequence shown here is derived from an EMBL/GenBank/DDBJ whole genome shotgun (WGS) entry which is preliminary data.</text>
</comment>
<dbReference type="Gene3D" id="3.40.50.720">
    <property type="entry name" value="NAD(P)-binding Rossmann-like Domain"/>
    <property type="match status" value="2"/>
</dbReference>
<organism evidence="5 6">
    <name type="scientific">Gracilariopsis chorda</name>
    <dbReference type="NCBI Taxonomy" id="448386"/>
    <lineage>
        <taxon>Eukaryota</taxon>
        <taxon>Rhodophyta</taxon>
        <taxon>Florideophyceae</taxon>
        <taxon>Rhodymeniophycidae</taxon>
        <taxon>Gracilariales</taxon>
        <taxon>Gracilariaceae</taxon>
        <taxon>Gracilariopsis</taxon>
    </lineage>
</organism>
<dbReference type="SUPFAM" id="SSF52413">
    <property type="entry name" value="UDP-glucose/GDP-mannose dehydrogenase C-terminal domain"/>
    <property type="match status" value="1"/>
</dbReference>
<dbReference type="InterPro" id="IPR014026">
    <property type="entry name" value="UDP-Glc/GDP-Man_DH_dimer"/>
</dbReference>
<dbReference type="NCBIfam" id="TIGR03026">
    <property type="entry name" value="NDP-sugDHase"/>
    <property type="match status" value="1"/>
</dbReference>
<dbReference type="STRING" id="448386.A0A2V3J2U1"/>
<dbReference type="GO" id="GO:0016616">
    <property type="term" value="F:oxidoreductase activity, acting on the CH-OH group of donors, NAD or NADP as acceptor"/>
    <property type="evidence" value="ECO:0007669"/>
    <property type="project" value="InterPro"/>
</dbReference>
<dbReference type="InterPro" id="IPR008927">
    <property type="entry name" value="6-PGluconate_DH-like_C_sf"/>
</dbReference>
<dbReference type="InterPro" id="IPR036220">
    <property type="entry name" value="UDP-Glc/GDP-Man_DH_C_sf"/>
</dbReference>
<dbReference type="Pfam" id="PF00984">
    <property type="entry name" value="UDPG_MGDP_dh"/>
    <property type="match status" value="1"/>
</dbReference>
<dbReference type="InterPro" id="IPR036291">
    <property type="entry name" value="NAD(P)-bd_dom_sf"/>
</dbReference>
<reference evidence="5 6" key="1">
    <citation type="journal article" date="2018" name="Mol. Biol. Evol.">
        <title>Analysis of the draft genome of the red seaweed Gracilariopsis chorda provides insights into genome size evolution in Rhodophyta.</title>
        <authorList>
            <person name="Lee J."/>
            <person name="Yang E.C."/>
            <person name="Graf L."/>
            <person name="Yang J.H."/>
            <person name="Qiu H."/>
            <person name="Zel Zion U."/>
            <person name="Chan C.X."/>
            <person name="Stephens T.G."/>
            <person name="Weber A.P.M."/>
            <person name="Boo G.H."/>
            <person name="Boo S.M."/>
            <person name="Kim K.M."/>
            <person name="Shin Y."/>
            <person name="Jung M."/>
            <person name="Lee S.J."/>
            <person name="Yim H.S."/>
            <person name="Lee J.H."/>
            <person name="Bhattacharya D."/>
            <person name="Yoon H.S."/>
        </authorList>
    </citation>
    <scope>NUCLEOTIDE SEQUENCE [LARGE SCALE GENOMIC DNA]</scope>
    <source>
        <strain evidence="5 6">SKKU-2015</strain>
        <tissue evidence="5">Whole body</tissue>
    </source>
</reference>
<keyword evidence="2" id="KW-0520">NAD</keyword>
<gene>
    <name evidence="5" type="ORF">BWQ96_01546</name>
</gene>
<evidence type="ECO:0000313" key="6">
    <source>
        <dbReference type="Proteomes" id="UP000247409"/>
    </source>
</evidence>
<dbReference type="AlphaFoldDB" id="A0A2V3J2U1"/>
<evidence type="ECO:0000259" key="4">
    <source>
        <dbReference type="SMART" id="SM00984"/>
    </source>
</evidence>
<sequence>MESNRTAEVDATPYDELLGLLSSKNAQIGVIGLGYVGLPLASLLHSSGYSVVGYDIDAEKINKLKRGVSYISYMDTGIVKTLSESDHFFPTTDFNQLERCHVLIICLPTPVGSHDEPDMSYVFSTASQISKILRPCTLVVLESTTYPGATDTDLIKILEKSALVVGEDYFVAFSPEREDPANEKYKTCDIPKLVGGVDEKSSILVEQLYKNGGFQKPVRVSSARVAECAKLLENTYRAVNIALVNELKIVFESMDVDIWEVLDAAGTKPFGFQRFNPGPGIGGHCIPVDPFYLTWKAKETGTPCSFIELAEKTNTRMPFRVVDRTQDALNEDMKCVKGSCVLLLGIAYKPNVDDIREAPSLVVWTKLLELGANVEYHDPYVPVICHTRKHPQLAMEESVTKGELSSRIHKYDVIILVTNHSCFGKYSFLNGFKGIVIDTRNQIPRHNGLRVVMA</sequence>
<dbReference type="PIRSF" id="PIRSF000124">
    <property type="entry name" value="UDPglc_GDPman_dh"/>
    <property type="match status" value="1"/>
</dbReference>
<dbReference type="GO" id="GO:0051287">
    <property type="term" value="F:NAD binding"/>
    <property type="evidence" value="ECO:0007669"/>
    <property type="project" value="InterPro"/>
</dbReference>
<dbReference type="InterPro" id="IPR028359">
    <property type="entry name" value="UDP_ManNAc/GlcNAc_DH"/>
</dbReference>
<feature type="domain" description="UDP-glucose/GDP-mannose dehydrogenase C-terminal" evidence="4">
    <location>
        <begin position="342"/>
        <end position="445"/>
    </location>
</feature>
<dbReference type="InterPro" id="IPR017476">
    <property type="entry name" value="UDP-Glc/GDP-Man"/>
</dbReference>
<evidence type="ECO:0000256" key="3">
    <source>
        <dbReference type="PIRNR" id="PIRNR000124"/>
    </source>
</evidence>
<dbReference type="EMBL" id="NBIV01000012">
    <property type="protein sequence ID" value="PXF48694.1"/>
    <property type="molecule type" value="Genomic_DNA"/>
</dbReference>
<protein>
    <submittedName>
        <fullName evidence="5">UDP-N-acetyl-D-glucosamine 6-dehydrogenase</fullName>
    </submittedName>
</protein>
<accession>A0A2V3J2U1</accession>
<evidence type="ECO:0000313" key="5">
    <source>
        <dbReference type="EMBL" id="PXF48694.1"/>
    </source>
</evidence>
<evidence type="ECO:0000256" key="1">
    <source>
        <dbReference type="ARBA" id="ARBA00023002"/>
    </source>
</evidence>
<comment type="similarity">
    <text evidence="3">Belongs to the UDP-glucose/GDP-mannose dehydrogenase family.</text>
</comment>
<dbReference type="GO" id="GO:0016628">
    <property type="term" value="F:oxidoreductase activity, acting on the CH-CH group of donors, NAD or NADP as acceptor"/>
    <property type="evidence" value="ECO:0007669"/>
    <property type="project" value="InterPro"/>
</dbReference>
<dbReference type="SUPFAM" id="SSF51735">
    <property type="entry name" value="NAD(P)-binding Rossmann-fold domains"/>
    <property type="match status" value="1"/>
</dbReference>
<keyword evidence="1" id="KW-0560">Oxidoreductase</keyword>
<dbReference type="SUPFAM" id="SSF48179">
    <property type="entry name" value="6-phosphogluconate dehydrogenase C-terminal domain-like"/>
    <property type="match status" value="1"/>
</dbReference>
<dbReference type="PANTHER" id="PTHR43491">
    <property type="entry name" value="UDP-N-ACETYL-D-MANNOSAMINE DEHYDROGENASE"/>
    <property type="match status" value="1"/>
</dbReference>
<name>A0A2V3J2U1_9FLOR</name>
<dbReference type="InterPro" id="IPR014027">
    <property type="entry name" value="UDP-Glc/GDP-Man_DH_C"/>
</dbReference>
<evidence type="ECO:0000256" key="2">
    <source>
        <dbReference type="ARBA" id="ARBA00023027"/>
    </source>
</evidence>
<dbReference type="OrthoDB" id="5059218at2759"/>
<dbReference type="Pfam" id="PF03720">
    <property type="entry name" value="UDPG_MGDP_dh_C"/>
    <property type="match status" value="1"/>
</dbReference>
<proteinExistence type="inferred from homology"/>
<dbReference type="InterPro" id="IPR001732">
    <property type="entry name" value="UDP-Glc/GDP-Man_DH_N"/>
</dbReference>